<accession>A0A3M0B9K0</accession>
<sequence length="116" mass="13777">MSKRDLNIILEDIIEEINRINRFTKEINTLEEFLKNEVIIYAVMKSLENIGEAVKQIPEEKRNLYPIEWRKIAGLRDILIHQYFGIDIEIIWDVINTKLPDLEKAVKYLLKSGETY</sequence>
<comment type="caution">
    <text evidence="7">The sequence shown here is derived from an EMBL/GenBank/DDBJ whole genome shotgun (WGS) entry which is preliminary data.</text>
</comment>
<dbReference type="Gene3D" id="1.20.120.580">
    <property type="entry name" value="bsu32300-like"/>
    <property type="match status" value="1"/>
</dbReference>
<dbReference type="InterPro" id="IPR051813">
    <property type="entry name" value="HepT_RNase_toxin"/>
</dbReference>
<dbReference type="RefSeq" id="WP_121923336.1">
    <property type="nucleotide sequence ID" value="NZ_REFO01000013.1"/>
</dbReference>
<dbReference type="PANTHER" id="PTHR34139">
    <property type="entry name" value="UPF0331 PROTEIN MJ0127"/>
    <property type="match status" value="1"/>
</dbReference>
<dbReference type="InterPro" id="IPR008201">
    <property type="entry name" value="HepT-like"/>
</dbReference>
<evidence type="ECO:0000256" key="2">
    <source>
        <dbReference type="ARBA" id="ARBA00022649"/>
    </source>
</evidence>
<dbReference type="AlphaFoldDB" id="A0A3M0B9K0"/>
<dbReference type="InterPro" id="IPR037038">
    <property type="entry name" value="HepT-like_sf"/>
</dbReference>
<evidence type="ECO:0000313" key="8">
    <source>
        <dbReference type="Proteomes" id="UP000280842"/>
    </source>
</evidence>
<reference evidence="7 8" key="1">
    <citation type="submission" date="2018-10" db="EMBL/GenBank/DDBJ databases">
        <title>Genomic Encyclopedia of Archaeal and Bacterial Type Strains, Phase II (KMG-II): from individual species to whole genera.</title>
        <authorList>
            <person name="Goeker M."/>
        </authorList>
    </citation>
    <scope>NUCLEOTIDE SEQUENCE [LARGE SCALE GENOMIC DNA]</scope>
    <source>
        <strain evidence="7 8">VM1</strain>
    </source>
</reference>
<name>A0A3M0B9K0_9AQUI</name>
<organism evidence="7 8">
    <name type="scientific">Hydrogenothermus marinus</name>
    <dbReference type="NCBI Taxonomy" id="133270"/>
    <lineage>
        <taxon>Bacteria</taxon>
        <taxon>Pseudomonadati</taxon>
        <taxon>Aquificota</taxon>
        <taxon>Aquificia</taxon>
        <taxon>Aquificales</taxon>
        <taxon>Hydrogenothermaceae</taxon>
        <taxon>Hydrogenothermus</taxon>
    </lineage>
</organism>
<keyword evidence="8" id="KW-1185">Reference proteome</keyword>
<evidence type="ECO:0000256" key="3">
    <source>
        <dbReference type="ARBA" id="ARBA00022722"/>
    </source>
</evidence>
<keyword evidence="2" id="KW-1277">Toxin-antitoxin system</keyword>
<evidence type="ECO:0000256" key="5">
    <source>
        <dbReference type="ARBA" id="ARBA00022801"/>
    </source>
</evidence>
<keyword evidence="3" id="KW-0540">Nuclease</keyword>
<dbReference type="EMBL" id="REFO01000013">
    <property type="protein sequence ID" value="RMA93164.1"/>
    <property type="molecule type" value="Genomic_DNA"/>
</dbReference>
<dbReference type="GO" id="GO:0000166">
    <property type="term" value="F:nucleotide binding"/>
    <property type="evidence" value="ECO:0007669"/>
    <property type="project" value="UniProtKB-KW"/>
</dbReference>
<dbReference type="GO" id="GO:0110001">
    <property type="term" value="C:toxin-antitoxin complex"/>
    <property type="evidence" value="ECO:0007669"/>
    <property type="project" value="InterPro"/>
</dbReference>
<gene>
    <name evidence="7" type="ORF">CLV39_1219</name>
</gene>
<proteinExistence type="inferred from homology"/>
<evidence type="ECO:0000256" key="1">
    <source>
        <dbReference type="ARBA" id="ARBA00022553"/>
    </source>
</evidence>
<evidence type="ECO:0000313" key="7">
    <source>
        <dbReference type="EMBL" id="RMA93164.1"/>
    </source>
</evidence>
<dbReference type="GO" id="GO:0004540">
    <property type="term" value="F:RNA nuclease activity"/>
    <property type="evidence" value="ECO:0007669"/>
    <property type="project" value="InterPro"/>
</dbReference>
<evidence type="ECO:0000256" key="4">
    <source>
        <dbReference type="ARBA" id="ARBA00022741"/>
    </source>
</evidence>
<dbReference type="GO" id="GO:0016787">
    <property type="term" value="F:hydrolase activity"/>
    <property type="evidence" value="ECO:0007669"/>
    <property type="project" value="UniProtKB-KW"/>
</dbReference>
<keyword evidence="4" id="KW-0547">Nucleotide-binding</keyword>
<comment type="similarity">
    <text evidence="6">Belongs to the HepT RNase toxin family.</text>
</comment>
<evidence type="ECO:0000256" key="6">
    <source>
        <dbReference type="ARBA" id="ARBA00024207"/>
    </source>
</evidence>
<keyword evidence="1" id="KW-0597">Phosphoprotein</keyword>
<dbReference type="Pfam" id="PF01934">
    <property type="entry name" value="HepT-like"/>
    <property type="match status" value="1"/>
</dbReference>
<dbReference type="OrthoDB" id="9810538at2"/>
<protein>
    <submittedName>
        <fullName evidence="7">Uncharacterized protein with HEPN domain</fullName>
    </submittedName>
</protein>
<dbReference type="PANTHER" id="PTHR34139:SF1">
    <property type="entry name" value="RNASE MJ1380-RELATED"/>
    <property type="match status" value="1"/>
</dbReference>
<dbReference type="Proteomes" id="UP000280842">
    <property type="component" value="Unassembled WGS sequence"/>
</dbReference>
<keyword evidence="5" id="KW-0378">Hydrolase</keyword>